<dbReference type="InterPro" id="IPR038765">
    <property type="entry name" value="Papain-like_cys_pep_sf"/>
</dbReference>
<dbReference type="EMBL" id="AQGV01000009">
    <property type="protein sequence ID" value="MBE0366411.1"/>
    <property type="molecule type" value="Genomic_DNA"/>
</dbReference>
<dbReference type="SUPFAM" id="SSF54001">
    <property type="entry name" value="Cysteine proteinases"/>
    <property type="match status" value="1"/>
</dbReference>
<keyword evidence="2" id="KW-1185">Reference proteome</keyword>
<reference evidence="1 2" key="1">
    <citation type="submission" date="2015-03" db="EMBL/GenBank/DDBJ databases">
        <title>Genome sequence of Pseudoalteromonas aurantia.</title>
        <authorList>
            <person name="Xie B.-B."/>
            <person name="Rong J.-C."/>
            <person name="Qin Q.-L."/>
            <person name="Zhang Y.-Z."/>
        </authorList>
    </citation>
    <scope>NUCLEOTIDE SEQUENCE [LARGE SCALE GENOMIC DNA]</scope>
    <source>
        <strain evidence="1 2">208</strain>
    </source>
</reference>
<organism evidence="1 2">
    <name type="scientific">Pseudoalteromonas aurantia 208</name>
    <dbReference type="NCBI Taxonomy" id="1314867"/>
    <lineage>
        <taxon>Bacteria</taxon>
        <taxon>Pseudomonadati</taxon>
        <taxon>Pseudomonadota</taxon>
        <taxon>Gammaproteobacteria</taxon>
        <taxon>Alteromonadales</taxon>
        <taxon>Pseudoalteromonadaceae</taxon>
        <taxon>Pseudoalteromonas</taxon>
    </lineage>
</organism>
<proteinExistence type="predicted"/>
<sequence length="323" mass="37041">MNKYYKQQTSVTDPSRWSTYFDELPNDIMSLIGILDNQIAHYKVDILDKGISLPPERSHEVDSRYAKNMLRAIVTHCDDSLLTSKLRAQRLFGTCRDGGVLLCSILRHKGIACRLRYGFTHFGMDTTKPLLDHIFVQYWCDVTSRWKTCDPRLSEEKMHRFNIRGCDPTDLADEQFYTAGQAWLKVNHDIKAARAFSGLRLDGAIGLCLIRNLMMQDASSLLGREPLMWDAWGYALRERFGQAPSEPFELSQLDKLAKLCTSYDIDIQALERFVYEDVNLRLPQLIRCSSPLNGDYLYAPNNRCIDEIIAGIPEEGRCHYAIA</sequence>
<protein>
    <recommendedName>
        <fullName evidence="3">Transglutaminase-like domain-containing protein</fullName>
    </recommendedName>
</protein>
<name>A0ABR9E639_9GAMM</name>
<accession>A0ABR9E639</accession>
<gene>
    <name evidence="1" type="ORF">PAUR_a3414</name>
</gene>
<dbReference type="Proteomes" id="UP000615755">
    <property type="component" value="Unassembled WGS sequence"/>
</dbReference>
<evidence type="ECO:0000313" key="2">
    <source>
        <dbReference type="Proteomes" id="UP000615755"/>
    </source>
</evidence>
<comment type="caution">
    <text evidence="1">The sequence shown here is derived from an EMBL/GenBank/DDBJ whole genome shotgun (WGS) entry which is preliminary data.</text>
</comment>
<evidence type="ECO:0008006" key="3">
    <source>
        <dbReference type="Google" id="ProtNLM"/>
    </source>
</evidence>
<evidence type="ECO:0000313" key="1">
    <source>
        <dbReference type="EMBL" id="MBE0366411.1"/>
    </source>
</evidence>
<dbReference type="RefSeq" id="WP_192505952.1">
    <property type="nucleotide sequence ID" value="NZ_AQGV01000009.1"/>
</dbReference>